<accession>A0A2P2N9H3</accession>
<sequence length="53" mass="6043">MPFISHLKKDIDLKRVQLLLKPALLDVCCGIPLGCFPYGKIHIFMASEEFHSE</sequence>
<reference evidence="1" key="1">
    <citation type="submission" date="2018-02" db="EMBL/GenBank/DDBJ databases">
        <title>Rhizophora mucronata_Transcriptome.</title>
        <authorList>
            <person name="Meera S.P."/>
            <person name="Sreeshan A."/>
            <person name="Augustine A."/>
        </authorList>
    </citation>
    <scope>NUCLEOTIDE SEQUENCE</scope>
    <source>
        <tissue evidence="1">Leaf</tissue>
    </source>
</reference>
<proteinExistence type="predicted"/>
<dbReference type="AlphaFoldDB" id="A0A2P2N9H3"/>
<name>A0A2P2N9H3_RHIMU</name>
<dbReference type="EMBL" id="GGEC01058644">
    <property type="protein sequence ID" value="MBX39128.1"/>
    <property type="molecule type" value="Transcribed_RNA"/>
</dbReference>
<evidence type="ECO:0000313" key="1">
    <source>
        <dbReference type="EMBL" id="MBX39128.1"/>
    </source>
</evidence>
<protein>
    <submittedName>
        <fullName evidence="1">Uncharacterized protein</fullName>
    </submittedName>
</protein>
<organism evidence="1">
    <name type="scientific">Rhizophora mucronata</name>
    <name type="common">Asiatic mangrove</name>
    <dbReference type="NCBI Taxonomy" id="61149"/>
    <lineage>
        <taxon>Eukaryota</taxon>
        <taxon>Viridiplantae</taxon>
        <taxon>Streptophyta</taxon>
        <taxon>Embryophyta</taxon>
        <taxon>Tracheophyta</taxon>
        <taxon>Spermatophyta</taxon>
        <taxon>Magnoliopsida</taxon>
        <taxon>eudicotyledons</taxon>
        <taxon>Gunneridae</taxon>
        <taxon>Pentapetalae</taxon>
        <taxon>rosids</taxon>
        <taxon>fabids</taxon>
        <taxon>Malpighiales</taxon>
        <taxon>Rhizophoraceae</taxon>
        <taxon>Rhizophora</taxon>
    </lineage>
</organism>